<dbReference type="CDD" id="cd00077">
    <property type="entry name" value="HDc"/>
    <property type="match status" value="1"/>
</dbReference>
<proteinExistence type="predicted"/>
<dbReference type="Gene3D" id="1.10.3210.10">
    <property type="entry name" value="Hypothetical protein af1432"/>
    <property type="match status" value="1"/>
</dbReference>
<keyword evidence="3" id="KW-1185">Reference proteome</keyword>
<dbReference type="SMART" id="SM00471">
    <property type="entry name" value="HDc"/>
    <property type="match status" value="1"/>
</dbReference>
<sequence>MSLVYMKRSYPGIENVVEADKEDMCLFLMRKLWSHHRETYFHSVRVSALCAKLFDLYGISREKQETLLRSALLHDIGKLQIDKALLDKRGLLSKEEWNMLKGHCRNGTGILKAERLKDFVDMEIILYHHENLDGSGYYGLKQGNLSLGVKIIRVADSYDAMIHPRVYSRAKSADEIFDELQRLSGVHYDGDVVDALYQLNRLVKKLESQEATS</sequence>
<dbReference type="NCBIfam" id="TIGR00277">
    <property type="entry name" value="HDIG"/>
    <property type="match status" value="1"/>
</dbReference>
<accession>A0A559K7F8</accession>
<evidence type="ECO:0000313" key="3">
    <source>
        <dbReference type="Proteomes" id="UP000317036"/>
    </source>
</evidence>
<dbReference type="Proteomes" id="UP000317036">
    <property type="component" value="Unassembled WGS sequence"/>
</dbReference>
<dbReference type="InterPro" id="IPR006675">
    <property type="entry name" value="HDIG_dom"/>
</dbReference>
<organism evidence="2 3">
    <name type="scientific">Paenibacillus cremeus</name>
    <dbReference type="NCBI Taxonomy" id="2163881"/>
    <lineage>
        <taxon>Bacteria</taxon>
        <taxon>Bacillati</taxon>
        <taxon>Bacillota</taxon>
        <taxon>Bacilli</taxon>
        <taxon>Bacillales</taxon>
        <taxon>Paenibacillaceae</taxon>
        <taxon>Paenibacillus</taxon>
    </lineage>
</organism>
<dbReference type="PROSITE" id="PS51832">
    <property type="entry name" value="HD_GYP"/>
    <property type="match status" value="1"/>
</dbReference>
<reference evidence="2 3" key="1">
    <citation type="submission" date="2019-07" db="EMBL/GenBank/DDBJ databases">
        <authorList>
            <person name="Kim J."/>
        </authorList>
    </citation>
    <scope>NUCLEOTIDE SEQUENCE [LARGE SCALE GENOMIC DNA]</scope>
    <source>
        <strain evidence="2 3">JC52</strain>
    </source>
</reference>
<dbReference type="PANTHER" id="PTHR45228">
    <property type="entry name" value="CYCLIC DI-GMP PHOSPHODIESTERASE TM_0186-RELATED"/>
    <property type="match status" value="1"/>
</dbReference>
<dbReference type="InterPro" id="IPR003607">
    <property type="entry name" value="HD/PDEase_dom"/>
</dbReference>
<evidence type="ECO:0000313" key="2">
    <source>
        <dbReference type="EMBL" id="TVY08066.1"/>
    </source>
</evidence>
<dbReference type="RefSeq" id="WP_144850541.1">
    <property type="nucleotide sequence ID" value="NZ_VNJI01000028.1"/>
</dbReference>
<gene>
    <name evidence="2" type="ORF">FPZ49_20945</name>
</gene>
<protein>
    <submittedName>
        <fullName evidence="2">HD domain-containing protein</fullName>
    </submittedName>
</protein>
<dbReference type="Pfam" id="PF13487">
    <property type="entry name" value="HD_5"/>
    <property type="match status" value="1"/>
</dbReference>
<name>A0A559K7F8_9BACL</name>
<dbReference type="EMBL" id="VNJI01000028">
    <property type="protein sequence ID" value="TVY08066.1"/>
    <property type="molecule type" value="Genomic_DNA"/>
</dbReference>
<dbReference type="SUPFAM" id="SSF109604">
    <property type="entry name" value="HD-domain/PDEase-like"/>
    <property type="match status" value="1"/>
</dbReference>
<dbReference type="InterPro" id="IPR037522">
    <property type="entry name" value="HD_GYP_dom"/>
</dbReference>
<dbReference type="OrthoDB" id="9759601at2"/>
<feature type="domain" description="HD-GYP" evidence="1">
    <location>
        <begin position="17"/>
        <end position="212"/>
    </location>
</feature>
<comment type="caution">
    <text evidence="2">The sequence shown here is derived from an EMBL/GenBank/DDBJ whole genome shotgun (WGS) entry which is preliminary data.</text>
</comment>
<dbReference type="InterPro" id="IPR052020">
    <property type="entry name" value="Cyclic_di-GMP/3'3'-cGAMP_PDE"/>
</dbReference>
<evidence type="ECO:0000259" key="1">
    <source>
        <dbReference type="PROSITE" id="PS51832"/>
    </source>
</evidence>
<dbReference type="AlphaFoldDB" id="A0A559K7F8"/>